<evidence type="ECO:0000313" key="2">
    <source>
        <dbReference type="EMBL" id="KAA1120764.1"/>
    </source>
</evidence>
<proteinExistence type="predicted"/>
<reference evidence="2 3" key="1">
    <citation type="submission" date="2019-05" db="EMBL/GenBank/DDBJ databases">
        <title>Emergence of the Ug99 lineage of the wheat stem rust pathogen through somatic hybridization.</title>
        <authorList>
            <person name="Li F."/>
            <person name="Upadhyaya N.M."/>
            <person name="Sperschneider J."/>
            <person name="Matny O."/>
            <person name="Nguyen-Phuc H."/>
            <person name="Mago R."/>
            <person name="Raley C."/>
            <person name="Miller M.E."/>
            <person name="Silverstein K.A.T."/>
            <person name="Henningsen E."/>
            <person name="Hirsch C.D."/>
            <person name="Visser B."/>
            <person name="Pretorius Z.A."/>
            <person name="Steffenson B.J."/>
            <person name="Schwessinger B."/>
            <person name="Dodds P.N."/>
            <person name="Figueroa M."/>
        </authorList>
    </citation>
    <scope>NUCLEOTIDE SEQUENCE [LARGE SCALE GENOMIC DNA]</scope>
    <source>
        <strain evidence="2 3">Ug99</strain>
    </source>
</reference>
<protein>
    <recommendedName>
        <fullName evidence="1">DUF6589 domain-containing protein</fullName>
    </recommendedName>
</protein>
<evidence type="ECO:0000313" key="3">
    <source>
        <dbReference type="Proteomes" id="UP000325313"/>
    </source>
</evidence>
<dbReference type="AlphaFoldDB" id="A0A5B0R761"/>
<feature type="domain" description="DUF6589" evidence="1">
    <location>
        <begin position="333"/>
        <end position="536"/>
    </location>
</feature>
<dbReference type="EMBL" id="VDEP01000241">
    <property type="protein sequence ID" value="KAA1120764.1"/>
    <property type="molecule type" value="Genomic_DNA"/>
</dbReference>
<evidence type="ECO:0000259" key="1">
    <source>
        <dbReference type="Pfam" id="PF20231"/>
    </source>
</evidence>
<name>A0A5B0R761_PUCGR</name>
<sequence>MTPKVFISRFLQSGHLDLPLLRGHWAGNKGIDTTMELVRTLRDVITKTSIGQSAWNTFIQAEAINILVKQEPPRGNYPNGGFHSSSTVGEEFFTPEAKEEHERQLTVHHMPFLYGMLMGMLKRAGCQGSIDEEEESAFPSGATATVVDVDPEISIDPLIVPEDVSDIFYELVPSQDRFHQRSQRIATTVTSMLAFARNRRQNGLQLHNSVRFFSTGISERVQEYLNYIGLSSARSTGMAALETLAKESAGTLKEVVTTHMTLPIAPSICIDNIDIEQRVHQSSVGVRSNTFRGTWGYIHLPDKKLLQTLDLSEINLSAYNHSLKTVASMEIEPHMFLPTEAEEQIEIKVWKSQIARVLHQYIAIPIDKSSAYPIDPPVVEQISHEAPKLHMLKLIDASDNSAEGVGQVFRHIIEQSGLSVKEFFGRFQPMDGDLGTVQNFNCLRSQRSPSSVPQNRLDNIMFQLGGSHTLWNVASTIFTHHFGEPTDMTNCGAWQHLEALGFPSEKAIQKKDFTLMVNQMERIFEAMVLYFLRQVSFIHLSHQTFLVKY</sequence>
<comment type="caution">
    <text evidence="2">The sequence shown here is derived from an EMBL/GenBank/DDBJ whole genome shotgun (WGS) entry which is preliminary data.</text>
</comment>
<gene>
    <name evidence="2" type="ORF">PGTUg99_013010</name>
</gene>
<organism evidence="2 3">
    <name type="scientific">Puccinia graminis f. sp. tritici</name>
    <dbReference type="NCBI Taxonomy" id="56615"/>
    <lineage>
        <taxon>Eukaryota</taxon>
        <taxon>Fungi</taxon>
        <taxon>Dikarya</taxon>
        <taxon>Basidiomycota</taxon>
        <taxon>Pucciniomycotina</taxon>
        <taxon>Pucciniomycetes</taxon>
        <taxon>Pucciniales</taxon>
        <taxon>Pucciniaceae</taxon>
        <taxon>Puccinia</taxon>
    </lineage>
</organism>
<dbReference type="Pfam" id="PF20231">
    <property type="entry name" value="DUF6589"/>
    <property type="match status" value="1"/>
</dbReference>
<dbReference type="InterPro" id="IPR046496">
    <property type="entry name" value="DUF6589"/>
</dbReference>
<accession>A0A5B0R761</accession>
<dbReference type="Proteomes" id="UP000325313">
    <property type="component" value="Unassembled WGS sequence"/>
</dbReference>